<dbReference type="PANTHER" id="PTHR43547:SF2">
    <property type="entry name" value="HYBRID SIGNAL TRANSDUCTION HISTIDINE KINASE C"/>
    <property type="match status" value="1"/>
</dbReference>
<keyword evidence="6" id="KW-1185">Reference proteome</keyword>
<sequence length="249" mass="26688">MSADSDASGAPATSRLLEQLMQIARTSALEEMASGFAHELNQPIGAIATFAQAAERMLSRPEPMTAQALDVLRHISNEALNAGQGIRRIRKLFNDVAVARINCAMPDVIAELMPVLELLASRAGVHVEAAIDEALPVVSVDRLRIQHVLYTLVQNSLEAPRPAQRPARVRIEVTGDRYAVTTAVIDNGVGLSTEARAQLFRPFFTTKDQGTGLGLASSRAIVEAHEGAIGCDDVEGGGARFWFRLPAAV</sequence>
<dbReference type="InterPro" id="IPR003661">
    <property type="entry name" value="HisK_dim/P_dom"/>
</dbReference>
<evidence type="ECO:0000256" key="2">
    <source>
        <dbReference type="ARBA" id="ARBA00012438"/>
    </source>
</evidence>
<reference evidence="6" key="1">
    <citation type="submission" date="2020-01" db="EMBL/GenBank/DDBJ databases">
        <title>'Steroidobacter agaridevorans' sp. nov., agar-degrading bacteria isolated from rhizosphere soils.</title>
        <authorList>
            <person name="Ikenaga M."/>
            <person name="Kataoka M."/>
            <person name="Murouchi A."/>
            <person name="Katsuragi S."/>
            <person name="Sakai M."/>
        </authorList>
    </citation>
    <scope>NUCLEOTIDE SEQUENCE [LARGE SCALE GENOMIC DNA]</scope>
    <source>
        <strain evidence="6">YU21-B</strain>
    </source>
</reference>
<evidence type="ECO:0000256" key="3">
    <source>
        <dbReference type="ARBA" id="ARBA00022553"/>
    </source>
</evidence>
<dbReference type="InterPro" id="IPR036890">
    <property type="entry name" value="HATPase_C_sf"/>
</dbReference>
<dbReference type="Pfam" id="PF02518">
    <property type="entry name" value="HATPase_c"/>
    <property type="match status" value="1"/>
</dbReference>
<dbReference type="EC" id="2.7.13.3" evidence="2"/>
<comment type="catalytic activity">
    <reaction evidence="1">
        <text>ATP + protein L-histidine = ADP + protein N-phospho-L-histidine.</text>
        <dbReference type="EC" id="2.7.13.3"/>
    </reaction>
</comment>
<evidence type="ECO:0000313" key="5">
    <source>
        <dbReference type="EMBL" id="GFE83740.1"/>
    </source>
</evidence>
<dbReference type="RefSeq" id="WP_161815368.1">
    <property type="nucleotide sequence ID" value="NZ_BLJN01000007.1"/>
</dbReference>
<evidence type="ECO:0000259" key="4">
    <source>
        <dbReference type="PROSITE" id="PS50109"/>
    </source>
</evidence>
<dbReference type="CDD" id="cd00082">
    <property type="entry name" value="HisKA"/>
    <property type="match status" value="1"/>
</dbReference>
<dbReference type="InterPro" id="IPR036097">
    <property type="entry name" value="HisK_dim/P_sf"/>
</dbReference>
<dbReference type="GO" id="GO:0000155">
    <property type="term" value="F:phosphorelay sensor kinase activity"/>
    <property type="evidence" value="ECO:0007669"/>
    <property type="project" value="InterPro"/>
</dbReference>
<name>A0A829YKG8_9GAMM</name>
<proteinExistence type="predicted"/>
<organism evidence="5 6">
    <name type="scientific">Steroidobacter agaridevorans</name>
    <dbReference type="NCBI Taxonomy" id="2695856"/>
    <lineage>
        <taxon>Bacteria</taxon>
        <taxon>Pseudomonadati</taxon>
        <taxon>Pseudomonadota</taxon>
        <taxon>Gammaproteobacteria</taxon>
        <taxon>Steroidobacterales</taxon>
        <taxon>Steroidobacteraceae</taxon>
        <taxon>Steroidobacter</taxon>
    </lineage>
</organism>
<dbReference type="AlphaFoldDB" id="A0A829YKG8"/>
<dbReference type="InterPro" id="IPR005467">
    <property type="entry name" value="His_kinase_dom"/>
</dbReference>
<evidence type="ECO:0000256" key="1">
    <source>
        <dbReference type="ARBA" id="ARBA00000085"/>
    </source>
</evidence>
<dbReference type="PANTHER" id="PTHR43547">
    <property type="entry name" value="TWO-COMPONENT HISTIDINE KINASE"/>
    <property type="match status" value="1"/>
</dbReference>
<gene>
    <name evidence="5" type="ORF">GCM10011487_57400</name>
</gene>
<dbReference type="Gene3D" id="3.30.565.10">
    <property type="entry name" value="Histidine kinase-like ATPase, C-terminal domain"/>
    <property type="match status" value="1"/>
</dbReference>
<dbReference type="PROSITE" id="PS50109">
    <property type="entry name" value="HIS_KIN"/>
    <property type="match status" value="1"/>
</dbReference>
<dbReference type="EMBL" id="BLJN01000007">
    <property type="protein sequence ID" value="GFE83740.1"/>
    <property type="molecule type" value="Genomic_DNA"/>
</dbReference>
<protein>
    <recommendedName>
        <fullName evidence="2">histidine kinase</fullName>
        <ecNumber evidence="2">2.7.13.3</ecNumber>
    </recommendedName>
</protein>
<dbReference type="SUPFAM" id="SSF55874">
    <property type="entry name" value="ATPase domain of HSP90 chaperone/DNA topoisomerase II/histidine kinase"/>
    <property type="match status" value="1"/>
</dbReference>
<dbReference type="Gene3D" id="1.10.287.130">
    <property type="match status" value="1"/>
</dbReference>
<dbReference type="InterPro" id="IPR004358">
    <property type="entry name" value="Sig_transdc_His_kin-like_C"/>
</dbReference>
<comment type="caution">
    <text evidence="5">The sequence shown here is derived from an EMBL/GenBank/DDBJ whole genome shotgun (WGS) entry which is preliminary data.</text>
</comment>
<accession>A0A829YKG8</accession>
<evidence type="ECO:0000313" key="6">
    <source>
        <dbReference type="Proteomes" id="UP000445000"/>
    </source>
</evidence>
<keyword evidence="3" id="KW-0597">Phosphoprotein</keyword>
<dbReference type="SUPFAM" id="SSF47384">
    <property type="entry name" value="Homodimeric domain of signal transducing histidine kinase"/>
    <property type="match status" value="1"/>
</dbReference>
<dbReference type="SMART" id="SM00387">
    <property type="entry name" value="HATPase_c"/>
    <property type="match status" value="1"/>
</dbReference>
<dbReference type="Proteomes" id="UP000445000">
    <property type="component" value="Unassembled WGS sequence"/>
</dbReference>
<dbReference type="PRINTS" id="PR00344">
    <property type="entry name" value="BCTRLSENSOR"/>
</dbReference>
<feature type="domain" description="Histidine kinase" evidence="4">
    <location>
        <begin position="35"/>
        <end position="249"/>
    </location>
</feature>
<dbReference type="InterPro" id="IPR003594">
    <property type="entry name" value="HATPase_dom"/>
</dbReference>